<dbReference type="PANTHER" id="PTHR48085:SF5">
    <property type="entry name" value="CADMIUM_ZINC-TRANSPORTING ATPASE HMA4-RELATED"/>
    <property type="match status" value="1"/>
</dbReference>
<dbReference type="PROSITE" id="PS00154">
    <property type="entry name" value="ATPASE_E1_E2"/>
    <property type="match status" value="1"/>
</dbReference>
<dbReference type="GO" id="GO:0015086">
    <property type="term" value="F:cadmium ion transmembrane transporter activity"/>
    <property type="evidence" value="ECO:0007669"/>
    <property type="project" value="TreeGrafter"/>
</dbReference>
<dbReference type="InterPro" id="IPR059000">
    <property type="entry name" value="ATPase_P-type_domA"/>
</dbReference>
<keyword evidence="10" id="KW-1003">Cell membrane</keyword>
<reference evidence="13" key="1">
    <citation type="submission" date="2015-06" db="EMBL/GenBank/DDBJ databases">
        <title>Comparative genomics of Burkholderia leaf nodule symbionts.</title>
        <authorList>
            <person name="Carlier A."/>
            <person name="Eberl L."/>
            <person name="Pinto-Carbo M."/>
        </authorList>
    </citation>
    <scope>NUCLEOTIDE SEQUENCE [LARGE SCALE GENOMIC DNA]</scope>
    <source>
        <strain evidence="13">UZHbot4</strain>
    </source>
</reference>
<evidence type="ECO:0000313" key="12">
    <source>
        <dbReference type="EMBL" id="KND62092.1"/>
    </source>
</evidence>
<dbReference type="InterPro" id="IPR044492">
    <property type="entry name" value="P_typ_ATPase_HD_dom"/>
</dbReference>
<keyword evidence="7 10" id="KW-0472">Membrane</keyword>
<protein>
    <recommendedName>
        <fullName evidence="8">P-type Zn(2+) transporter</fullName>
        <ecNumber evidence="8">7.2.2.12</ecNumber>
    </recommendedName>
</protein>
<dbReference type="InterPro" id="IPR023298">
    <property type="entry name" value="ATPase_P-typ_TM_dom_sf"/>
</dbReference>
<keyword evidence="10" id="KW-0547">Nucleotide-binding</keyword>
<keyword evidence="4 10" id="KW-0479">Metal-binding</keyword>
<comment type="caution">
    <text evidence="12">The sequence shown here is derived from an EMBL/GenBank/DDBJ whole genome shotgun (WGS) entry which is preliminary data.</text>
</comment>
<keyword evidence="12" id="KW-0378">Hydrolase</keyword>
<dbReference type="SFLD" id="SFLDS00003">
    <property type="entry name" value="Haloacid_Dehalogenase"/>
    <property type="match status" value="1"/>
</dbReference>
<dbReference type="Gene3D" id="3.40.50.1000">
    <property type="entry name" value="HAD superfamily/HAD-like"/>
    <property type="match status" value="1"/>
</dbReference>
<dbReference type="SFLD" id="SFLDF00027">
    <property type="entry name" value="p-type_atpase"/>
    <property type="match status" value="1"/>
</dbReference>
<feature type="transmembrane region" description="Helical" evidence="10">
    <location>
        <begin position="135"/>
        <end position="153"/>
    </location>
</feature>
<feature type="transmembrane region" description="Helical" evidence="10">
    <location>
        <begin position="376"/>
        <end position="404"/>
    </location>
</feature>
<dbReference type="Pfam" id="PF00122">
    <property type="entry name" value="E1-E2_ATPase"/>
    <property type="match status" value="1"/>
</dbReference>
<sequence>MLHLEDVTRACDDASSRNTPVAAAEAATERVCVRTRIHLAQMDCPSEEALIRVKLGKMPAIVSMEFDLLLRVLIVEHEEGALPSIFDALRSLGFDSSPEKASEKVPKKRRIWPLALACVSAALSETASWLAQPSWVVAALALCAVAACGLTTYRKGIVAIRNGKLNINALMSIAVTGAILIGQWPEAAMVMTLFTIAELIEAQSLQRARNAIVGLMTLAPDTVNAMQPDGTWRDTDARAIMPCAIVRVKPGERIALDSVIVLGQSTIDQASITGESIPVEKTKGDAVYAGTINQTGAFEFRVTTQANDTTLARIVAAVEQAQSSKAQTQSFIDRFARIFDRFARIYTPAVLVIALSIAIVPLVLGWGAPLEWAHRALVLLVIACPCALLISTPVTIVSGLAAAARRGILIKGGMFLELGRKLDWLAIDKTGTLTHGKPVQTAFERVQTDDDDAHVRTLAASLAERSDHPVSNAITRAAEEDGVRLYMVKNFKARPGLGVRGTIAGRMVWLGNYRLMERESFVTAELRRRVEALEREGRTVVMLCDEQNVRGIFAVADTVRPTSHAAIARLHALGVRTAMLSGDNIRTAKAVARDVGIDRVEGDLMPEGKLRILTQMSNEGAVVGMVGDGINDTLALARADIGFAMGTMGSDTAIETADVALMDDDLRKIGVFIRLSKATHAILVQNIAFSLAVKAVFIALAVTGAATMWMAVFADVGASLTVVGNGLRLLRKHLG</sequence>
<dbReference type="SUPFAM" id="SSF56784">
    <property type="entry name" value="HAD-like"/>
    <property type="match status" value="1"/>
</dbReference>
<dbReference type="NCBIfam" id="TIGR01525">
    <property type="entry name" value="ATPase-IB_hvy"/>
    <property type="match status" value="1"/>
</dbReference>
<dbReference type="FunFam" id="2.70.150.10:FF:000002">
    <property type="entry name" value="Copper-transporting ATPase 1, putative"/>
    <property type="match status" value="1"/>
</dbReference>
<keyword evidence="10" id="KW-0067">ATP-binding</keyword>
<evidence type="ECO:0000256" key="4">
    <source>
        <dbReference type="ARBA" id="ARBA00022723"/>
    </source>
</evidence>
<keyword evidence="5" id="KW-1278">Translocase</keyword>
<dbReference type="SUPFAM" id="SSF81665">
    <property type="entry name" value="Calcium ATPase, transmembrane domain M"/>
    <property type="match status" value="1"/>
</dbReference>
<dbReference type="SFLD" id="SFLDG00002">
    <property type="entry name" value="C1.7:_P-type_atpase_like"/>
    <property type="match status" value="1"/>
</dbReference>
<feature type="transmembrane region" description="Helical" evidence="10">
    <location>
        <begin position="682"/>
        <end position="702"/>
    </location>
</feature>
<organism evidence="12 13">
    <name type="scientific">Candidatus Burkholderia verschuerenii</name>
    <dbReference type="NCBI Taxonomy" id="242163"/>
    <lineage>
        <taxon>Bacteria</taxon>
        <taxon>Pseudomonadati</taxon>
        <taxon>Pseudomonadota</taxon>
        <taxon>Betaproteobacteria</taxon>
        <taxon>Burkholderiales</taxon>
        <taxon>Burkholderiaceae</taxon>
        <taxon>Burkholderia</taxon>
    </lineage>
</organism>
<dbReference type="GO" id="GO:0016887">
    <property type="term" value="F:ATP hydrolysis activity"/>
    <property type="evidence" value="ECO:0007669"/>
    <property type="project" value="InterPro"/>
</dbReference>
<dbReference type="InterPro" id="IPR018303">
    <property type="entry name" value="ATPase_P-typ_P_site"/>
</dbReference>
<dbReference type="InterPro" id="IPR036412">
    <property type="entry name" value="HAD-like_sf"/>
</dbReference>
<evidence type="ECO:0000313" key="13">
    <source>
        <dbReference type="Proteomes" id="UP000036959"/>
    </source>
</evidence>
<dbReference type="InterPro" id="IPR023299">
    <property type="entry name" value="ATPase_P-typ_cyto_dom_N"/>
</dbReference>
<dbReference type="InterPro" id="IPR008250">
    <property type="entry name" value="ATPase_P-typ_transduc_dom_A_sf"/>
</dbReference>
<evidence type="ECO:0000256" key="10">
    <source>
        <dbReference type="RuleBase" id="RU362081"/>
    </source>
</evidence>
<evidence type="ECO:0000256" key="2">
    <source>
        <dbReference type="ARBA" id="ARBA00006024"/>
    </source>
</evidence>
<evidence type="ECO:0000259" key="11">
    <source>
        <dbReference type="Pfam" id="PF00122"/>
    </source>
</evidence>
<evidence type="ECO:0000256" key="6">
    <source>
        <dbReference type="ARBA" id="ARBA00022989"/>
    </source>
</evidence>
<dbReference type="GO" id="GO:0005524">
    <property type="term" value="F:ATP binding"/>
    <property type="evidence" value="ECO:0007669"/>
    <property type="project" value="UniProtKB-UniRule"/>
</dbReference>
<dbReference type="PANTHER" id="PTHR48085">
    <property type="entry name" value="CADMIUM/ZINC-TRANSPORTING ATPASE HMA2-RELATED"/>
    <property type="match status" value="1"/>
</dbReference>
<dbReference type="InterPro" id="IPR001757">
    <property type="entry name" value="P_typ_ATPase"/>
</dbReference>
<evidence type="ECO:0000256" key="3">
    <source>
        <dbReference type="ARBA" id="ARBA00022692"/>
    </source>
</evidence>
<dbReference type="Proteomes" id="UP000036959">
    <property type="component" value="Unassembled WGS sequence"/>
</dbReference>
<dbReference type="InterPro" id="IPR036163">
    <property type="entry name" value="HMA_dom_sf"/>
</dbReference>
<keyword evidence="3 10" id="KW-0812">Transmembrane</keyword>
<dbReference type="NCBIfam" id="TIGR01494">
    <property type="entry name" value="ATPase_P-type"/>
    <property type="match status" value="1"/>
</dbReference>
<comment type="catalytic activity">
    <reaction evidence="9">
        <text>Zn(2+)(in) + ATP + H2O = Zn(2+)(out) + ADP + phosphate + H(+)</text>
        <dbReference type="Rhea" id="RHEA:20621"/>
        <dbReference type="ChEBI" id="CHEBI:15377"/>
        <dbReference type="ChEBI" id="CHEBI:15378"/>
        <dbReference type="ChEBI" id="CHEBI:29105"/>
        <dbReference type="ChEBI" id="CHEBI:30616"/>
        <dbReference type="ChEBI" id="CHEBI:43474"/>
        <dbReference type="ChEBI" id="CHEBI:456216"/>
        <dbReference type="EC" id="7.2.2.12"/>
    </reaction>
</comment>
<dbReference type="EC" id="7.2.2.12" evidence="8"/>
<proteinExistence type="inferred from homology"/>
<dbReference type="SUPFAM" id="SSF55008">
    <property type="entry name" value="HMA, heavy metal-associated domain"/>
    <property type="match status" value="1"/>
</dbReference>
<comment type="similarity">
    <text evidence="2 10">Belongs to the cation transport ATPase (P-type) (TC 3.A.3) family. Type IB subfamily.</text>
</comment>
<dbReference type="GO" id="GO:0016463">
    <property type="term" value="F:P-type zinc transporter activity"/>
    <property type="evidence" value="ECO:0007669"/>
    <property type="project" value="UniProtKB-EC"/>
</dbReference>
<keyword evidence="13" id="KW-1185">Reference proteome</keyword>
<feature type="domain" description="P-type ATPase A" evidence="11">
    <location>
        <begin position="218"/>
        <end position="319"/>
    </location>
</feature>
<feature type="transmembrane region" description="Helical" evidence="10">
    <location>
        <begin position="708"/>
        <end position="730"/>
    </location>
</feature>
<evidence type="ECO:0000256" key="8">
    <source>
        <dbReference type="ARBA" id="ARBA00039097"/>
    </source>
</evidence>
<dbReference type="PATRIC" id="fig|242163.4.peg.5836"/>
<accession>A0A0L0MHE7</accession>
<dbReference type="AlphaFoldDB" id="A0A0L0MHE7"/>
<comment type="subcellular location">
    <subcellularLocation>
        <location evidence="10">Cell membrane</location>
    </subcellularLocation>
    <subcellularLocation>
        <location evidence="1">Membrane</location>
    </subcellularLocation>
</comment>
<dbReference type="RefSeq" id="WP_370444174.1">
    <property type="nucleotide sequence ID" value="NZ_LFJJ01000006.1"/>
</dbReference>
<dbReference type="SUPFAM" id="SSF81653">
    <property type="entry name" value="Calcium ATPase, transduction domain A"/>
    <property type="match status" value="1"/>
</dbReference>
<feature type="transmembrane region" description="Helical" evidence="10">
    <location>
        <begin position="345"/>
        <end position="364"/>
    </location>
</feature>
<dbReference type="GO" id="GO:0046872">
    <property type="term" value="F:metal ion binding"/>
    <property type="evidence" value="ECO:0007669"/>
    <property type="project" value="UniProtKB-KW"/>
</dbReference>
<dbReference type="InterPro" id="IPR027256">
    <property type="entry name" value="P-typ_ATPase_IB"/>
</dbReference>
<dbReference type="Gene3D" id="3.40.1110.10">
    <property type="entry name" value="Calcium-transporting ATPase, cytoplasmic domain N"/>
    <property type="match status" value="1"/>
</dbReference>
<dbReference type="PRINTS" id="PR00119">
    <property type="entry name" value="CATATPASE"/>
</dbReference>
<evidence type="ECO:0000256" key="5">
    <source>
        <dbReference type="ARBA" id="ARBA00022967"/>
    </source>
</evidence>
<dbReference type="Gene3D" id="2.70.150.10">
    <property type="entry name" value="Calcium-transporting ATPase, cytoplasmic transduction domain A"/>
    <property type="match status" value="1"/>
</dbReference>
<dbReference type="InterPro" id="IPR051014">
    <property type="entry name" value="Cation_Transport_ATPase_IB"/>
</dbReference>
<dbReference type="EMBL" id="LFJJ01000006">
    <property type="protein sequence ID" value="KND62092.1"/>
    <property type="molecule type" value="Genomic_DNA"/>
</dbReference>
<dbReference type="InterPro" id="IPR023214">
    <property type="entry name" value="HAD_sf"/>
</dbReference>
<evidence type="ECO:0000256" key="9">
    <source>
        <dbReference type="ARBA" id="ARBA00047308"/>
    </source>
</evidence>
<dbReference type="GO" id="GO:0005886">
    <property type="term" value="C:plasma membrane"/>
    <property type="evidence" value="ECO:0007669"/>
    <property type="project" value="UniProtKB-SubCell"/>
</dbReference>
<dbReference type="PRINTS" id="PR00941">
    <property type="entry name" value="CDATPASE"/>
</dbReference>
<evidence type="ECO:0000256" key="7">
    <source>
        <dbReference type="ARBA" id="ARBA00023136"/>
    </source>
</evidence>
<keyword evidence="6 10" id="KW-1133">Transmembrane helix</keyword>
<gene>
    <name evidence="12" type="ORF">BVER_02186</name>
</gene>
<name>A0A0L0MHE7_9BURK</name>
<evidence type="ECO:0000256" key="1">
    <source>
        <dbReference type="ARBA" id="ARBA00004370"/>
    </source>
</evidence>
<dbReference type="Pfam" id="PF00702">
    <property type="entry name" value="Hydrolase"/>
    <property type="match status" value="1"/>
</dbReference>
<feature type="transmembrane region" description="Helical" evidence="10">
    <location>
        <begin position="111"/>
        <end position="129"/>
    </location>
</feature>